<organism evidence="1 2">
    <name type="scientific">Beauveria asiatica</name>
    <dbReference type="NCBI Taxonomy" id="1069075"/>
    <lineage>
        <taxon>Eukaryota</taxon>
        <taxon>Fungi</taxon>
        <taxon>Dikarya</taxon>
        <taxon>Ascomycota</taxon>
        <taxon>Pezizomycotina</taxon>
        <taxon>Sordariomycetes</taxon>
        <taxon>Hypocreomycetidae</taxon>
        <taxon>Hypocreales</taxon>
        <taxon>Cordycipitaceae</taxon>
        <taxon>Beauveria</taxon>
    </lineage>
</organism>
<reference evidence="1 2" key="1">
    <citation type="submission" date="2020-02" db="EMBL/GenBank/DDBJ databases">
        <title>Comparative genomics of the hypocrealean fungal genus Beauvera.</title>
        <authorList>
            <person name="Showalter D.N."/>
            <person name="Bushley K.E."/>
            <person name="Rehner S.A."/>
        </authorList>
    </citation>
    <scope>NUCLEOTIDE SEQUENCE [LARGE SCALE GENOMIC DNA]</scope>
    <source>
        <strain evidence="1 2">ARSEF4384</strain>
    </source>
</reference>
<keyword evidence="2" id="KW-1185">Reference proteome</keyword>
<proteinExistence type="predicted"/>
<name>A0AAW0RJ56_9HYPO</name>
<evidence type="ECO:0000313" key="2">
    <source>
        <dbReference type="Proteomes" id="UP001397290"/>
    </source>
</evidence>
<dbReference type="Proteomes" id="UP001397290">
    <property type="component" value="Unassembled WGS sequence"/>
</dbReference>
<comment type="caution">
    <text evidence="1">The sequence shown here is derived from an EMBL/GenBank/DDBJ whole genome shotgun (WGS) entry which is preliminary data.</text>
</comment>
<accession>A0AAW0RJ56</accession>
<dbReference type="EMBL" id="JAAHCF010000777">
    <property type="protein sequence ID" value="KAK8142009.1"/>
    <property type="molecule type" value="Genomic_DNA"/>
</dbReference>
<gene>
    <name evidence="1" type="ORF">G3M48_009486</name>
</gene>
<sequence length="93" mass="10359">MALADVPVAAFSYFRLEKQIKGEDAMSRAETLLVPRCLFMTLSDLELSVSQLPKTPRNYGMPLEPLIRSGDLVVNLKVQPGTLASSRQPRPTW</sequence>
<protein>
    <submittedName>
        <fullName evidence="1">Uncharacterized protein</fullName>
    </submittedName>
</protein>
<evidence type="ECO:0000313" key="1">
    <source>
        <dbReference type="EMBL" id="KAK8142009.1"/>
    </source>
</evidence>
<dbReference type="AlphaFoldDB" id="A0AAW0RJ56"/>